<dbReference type="STRING" id="545696.HOLDEFILI_00539"/>
<reference evidence="1 2" key="2">
    <citation type="submission" date="2009-02" db="EMBL/GenBank/DDBJ databases">
        <title>Draft genome sequence of Holdemania filiformis DSM 12042.</title>
        <authorList>
            <person name="Sudarsanam P."/>
            <person name="Ley R."/>
            <person name="Guruge J."/>
            <person name="Turnbaugh P.J."/>
            <person name="Mahowald M."/>
            <person name="Liep D."/>
            <person name="Gordon J."/>
        </authorList>
    </citation>
    <scope>NUCLEOTIDE SEQUENCE [LARGE SCALE GENOMIC DNA]</scope>
    <source>
        <strain evidence="1 2">DSM 12042</strain>
    </source>
</reference>
<evidence type="ECO:0000313" key="2">
    <source>
        <dbReference type="Proteomes" id="UP000005950"/>
    </source>
</evidence>
<dbReference type="HOGENOM" id="CLU_695937_0_0_9"/>
<dbReference type="OrthoDB" id="1654955at2"/>
<dbReference type="EMBL" id="ACCF01000040">
    <property type="protein sequence ID" value="EEF69266.1"/>
    <property type="molecule type" value="Genomic_DNA"/>
</dbReference>
<gene>
    <name evidence="1" type="ORF">HOLDEFILI_00539</name>
</gene>
<proteinExistence type="predicted"/>
<accession>B9Y408</accession>
<reference evidence="1 2" key="1">
    <citation type="submission" date="2008-12" db="EMBL/GenBank/DDBJ databases">
        <authorList>
            <person name="Fulton L."/>
            <person name="Clifton S."/>
            <person name="Fulton B."/>
            <person name="Xu J."/>
            <person name="Minx P."/>
            <person name="Pepin K.H."/>
            <person name="Johnson M."/>
            <person name="Bhonagiri V."/>
            <person name="Nash W.E."/>
            <person name="Mardis E.R."/>
            <person name="Wilson R.K."/>
        </authorList>
    </citation>
    <scope>NUCLEOTIDE SEQUENCE [LARGE SCALE GENOMIC DNA]</scope>
    <source>
        <strain evidence="1 2">DSM 12042</strain>
    </source>
</reference>
<dbReference type="RefSeq" id="WP_006057749.1">
    <property type="nucleotide sequence ID" value="NZ_GG657552.1"/>
</dbReference>
<organism evidence="1 2">
    <name type="scientific">Holdemania filiformis DSM 12042</name>
    <dbReference type="NCBI Taxonomy" id="545696"/>
    <lineage>
        <taxon>Bacteria</taxon>
        <taxon>Bacillati</taxon>
        <taxon>Bacillota</taxon>
        <taxon>Erysipelotrichia</taxon>
        <taxon>Erysipelotrichales</taxon>
        <taxon>Erysipelotrichaceae</taxon>
        <taxon>Holdemania</taxon>
    </lineage>
</organism>
<protein>
    <submittedName>
        <fullName evidence="1">Uncharacterized protein</fullName>
    </submittedName>
</protein>
<sequence>MFTVAEAKNEYYQSLEEAAMQGIDQPVAFDNEVREARGSSKDPGASLTHFGTALEIQGNAVMISANGKQIQQLNPETGLIEECYVLSRSRYPEGRIVKIQNNGGRLFADISWRKADRLTSTTLILDSATFEVTAEFNDVGNYTVNQDQMIVAQRSDWSAPEEYWLIHLATQNKVKLFDSASLNPEGNYNFYVSSLAYDETKNCLWLTAGYANESYLYQYSLDDQTLRLRARPDQLNTWNEQSFMLFPTADSQFVLGLWQAEDMVGDNFDIYEFDGNHAELIAKDLPSWGDIHLTENGAFTAEYSQWDWNQPYQDINSASYREYSTIYYRSGEQKEELLQLDSSSVQMAYLPASRKLWLRAREESVEYPQELWITYLFDLDSGELRKVNEESFNIYE</sequence>
<dbReference type="AlphaFoldDB" id="B9Y408"/>
<dbReference type="Proteomes" id="UP000005950">
    <property type="component" value="Unassembled WGS sequence"/>
</dbReference>
<name>B9Y408_9FIRM</name>
<evidence type="ECO:0000313" key="1">
    <source>
        <dbReference type="EMBL" id="EEF69266.1"/>
    </source>
</evidence>
<dbReference type="SUPFAM" id="SSF82171">
    <property type="entry name" value="DPP6 N-terminal domain-like"/>
    <property type="match status" value="1"/>
</dbReference>
<comment type="caution">
    <text evidence="1">The sequence shown here is derived from an EMBL/GenBank/DDBJ whole genome shotgun (WGS) entry which is preliminary data.</text>
</comment>